<dbReference type="Gene3D" id="3.20.80.10">
    <property type="entry name" value="Regulatory factor, effector binding domain"/>
    <property type="match status" value="1"/>
</dbReference>
<feature type="chain" id="PRO_5004931311" description="Heme-binding protein 2" evidence="2">
    <location>
        <begin position="31"/>
        <end position="226"/>
    </location>
</feature>
<accession>W9RCP1</accession>
<dbReference type="InterPro" id="IPR006917">
    <property type="entry name" value="SOUL_heme-bd"/>
</dbReference>
<sequence length="226" mass="25691">MERPIFTNFMMVQFVVAMRLFSIFIQSGCAIESPHYTVVYSESDFEVRLYRECSWMSALVRGTTSFENSTKDGFHRLYQYFHGANLNSARVTLTAPVLTKIISNSSSSSTQGSEYHIKLYLGTKYERAPPPQPLPELNLQLDKRRSHCVAVRSFSGFAEDDNVGKEVEGFWNSLNKHVNKSWETPLVVDKSSFGIAQYNSSHHLTGRLNEVWVNVLSGFAAEWCLP</sequence>
<evidence type="ECO:0008006" key="5">
    <source>
        <dbReference type="Google" id="ProtNLM"/>
    </source>
</evidence>
<evidence type="ECO:0000256" key="2">
    <source>
        <dbReference type="SAM" id="SignalP"/>
    </source>
</evidence>
<keyword evidence="2" id="KW-0732">Signal</keyword>
<proteinExistence type="inferred from homology"/>
<organism evidence="3 4">
    <name type="scientific">Morus notabilis</name>
    <dbReference type="NCBI Taxonomy" id="981085"/>
    <lineage>
        <taxon>Eukaryota</taxon>
        <taxon>Viridiplantae</taxon>
        <taxon>Streptophyta</taxon>
        <taxon>Embryophyta</taxon>
        <taxon>Tracheophyta</taxon>
        <taxon>Spermatophyta</taxon>
        <taxon>Magnoliopsida</taxon>
        <taxon>eudicotyledons</taxon>
        <taxon>Gunneridae</taxon>
        <taxon>Pentapetalae</taxon>
        <taxon>rosids</taxon>
        <taxon>fabids</taxon>
        <taxon>Rosales</taxon>
        <taxon>Moraceae</taxon>
        <taxon>Moreae</taxon>
        <taxon>Morus</taxon>
    </lineage>
</organism>
<dbReference type="KEGG" id="mnt:21410294"/>
<gene>
    <name evidence="3" type="ORF">L484_027684</name>
</gene>
<evidence type="ECO:0000313" key="3">
    <source>
        <dbReference type="EMBL" id="EXB82508.1"/>
    </source>
</evidence>
<protein>
    <recommendedName>
        <fullName evidence="5">Heme-binding protein 2</fullName>
    </recommendedName>
</protein>
<name>W9RCP1_9ROSA</name>
<dbReference type="OrthoDB" id="6424451at2759"/>
<dbReference type="PANTHER" id="PTHR11220">
    <property type="entry name" value="HEME-BINDING PROTEIN-RELATED"/>
    <property type="match status" value="1"/>
</dbReference>
<evidence type="ECO:0000313" key="4">
    <source>
        <dbReference type="Proteomes" id="UP000030645"/>
    </source>
</evidence>
<reference evidence="4" key="1">
    <citation type="submission" date="2013-01" db="EMBL/GenBank/DDBJ databases">
        <title>Draft Genome Sequence of a Mulberry Tree, Morus notabilis C.K. Schneid.</title>
        <authorList>
            <person name="He N."/>
            <person name="Zhao S."/>
        </authorList>
    </citation>
    <scope>NUCLEOTIDE SEQUENCE</scope>
</reference>
<feature type="signal peptide" evidence="2">
    <location>
        <begin position="1"/>
        <end position="30"/>
    </location>
</feature>
<dbReference type="FunFam" id="3.20.80.10:FF:000002">
    <property type="entry name" value="Heme-binding protein 2"/>
    <property type="match status" value="1"/>
</dbReference>
<dbReference type="eggNOG" id="ENOG502RYD7">
    <property type="taxonomic scope" value="Eukaryota"/>
</dbReference>
<dbReference type="EMBL" id="KE344869">
    <property type="protein sequence ID" value="EXB82508.1"/>
    <property type="molecule type" value="Genomic_DNA"/>
</dbReference>
<dbReference type="PANTHER" id="PTHR11220:SF36">
    <property type="entry name" value="SOUL HEME-BINDING PROTEIN"/>
    <property type="match status" value="1"/>
</dbReference>
<comment type="similarity">
    <text evidence="1">Belongs to the HEBP family.</text>
</comment>
<dbReference type="Pfam" id="PF04832">
    <property type="entry name" value="SOUL"/>
    <property type="match status" value="1"/>
</dbReference>
<dbReference type="SUPFAM" id="SSF55136">
    <property type="entry name" value="Probable bacterial effector-binding domain"/>
    <property type="match status" value="1"/>
</dbReference>
<dbReference type="InterPro" id="IPR011256">
    <property type="entry name" value="Reg_factor_effector_dom_sf"/>
</dbReference>
<evidence type="ECO:0000256" key="1">
    <source>
        <dbReference type="ARBA" id="ARBA00009817"/>
    </source>
</evidence>
<dbReference type="AlphaFoldDB" id="W9RCP1"/>
<keyword evidence="4" id="KW-1185">Reference proteome</keyword>
<dbReference type="Proteomes" id="UP000030645">
    <property type="component" value="Unassembled WGS sequence"/>
</dbReference>